<gene>
    <name evidence="1" type="ORF">HanXRQr2_Chr09g0402581</name>
</gene>
<evidence type="ECO:0000313" key="2">
    <source>
        <dbReference type="Proteomes" id="UP000215914"/>
    </source>
</evidence>
<dbReference type="AlphaFoldDB" id="A0A9K3I8H6"/>
<keyword evidence="2" id="KW-1185">Reference proteome</keyword>
<accession>A0A9K3I8H6</accession>
<protein>
    <submittedName>
        <fullName evidence="1">Uncharacterized protein</fullName>
    </submittedName>
</protein>
<reference evidence="1" key="1">
    <citation type="journal article" date="2017" name="Nature">
        <title>The sunflower genome provides insights into oil metabolism, flowering and Asterid evolution.</title>
        <authorList>
            <person name="Badouin H."/>
            <person name="Gouzy J."/>
            <person name="Grassa C.J."/>
            <person name="Murat F."/>
            <person name="Staton S.E."/>
            <person name="Cottret L."/>
            <person name="Lelandais-Briere C."/>
            <person name="Owens G.L."/>
            <person name="Carrere S."/>
            <person name="Mayjonade B."/>
            <person name="Legrand L."/>
            <person name="Gill N."/>
            <person name="Kane N.C."/>
            <person name="Bowers J.E."/>
            <person name="Hubner S."/>
            <person name="Bellec A."/>
            <person name="Berard A."/>
            <person name="Berges H."/>
            <person name="Blanchet N."/>
            <person name="Boniface M.C."/>
            <person name="Brunel D."/>
            <person name="Catrice O."/>
            <person name="Chaidir N."/>
            <person name="Claudel C."/>
            <person name="Donnadieu C."/>
            <person name="Faraut T."/>
            <person name="Fievet G."/>
            <person name="Helmstetter N."/>
            <person name="King M."/>
            <person name="Knapp S.J."/>
            <person name="Lai Z."/>
            <person name="Le Paslier M.C."/>
            <person name="Lippi Y."/>
            <person name="Lorenzon L."/>
            <person name="Mandel J.R."/>
            <person name="Marage G."/>
            <person name="Marchand G."/>
            <person name="Marquand E."/>
            <person name="Bret-Mestries E."/>
            <person name="Morien E."/>
            <person name="Nambeesan S."/>
            <person name="Nguyen T."/>
            <person name="Pegot-Espagnet P."/>
            <person name="Pouilly N."/>
            <person name="Raftis F."/>
            <person name="Sallet E."/>
            <person name="Schiex T."/>
            <person name="Thomas J."/>
            <person name="Vandecasteele C."/>
            <person name="Vares D."/>
            <person name="Vear F."/>
            <person name="Vautrin S."/>
            <person name="Crespi M."/>
            <person name="Mangin B."/>
            <person name="Burke J.M."/>
            <person name="Salse J."/>
            <person name="Munos S."/>
            <person name="Vincourt P."/>
            <person name="Rieseberg L.H."/>
            <person name="Langlade N.B."/>
        </authorList>
    </citation>
    <scope>NUCLEOTIDE SEQUENCE</scope>
    <source>
        <tissue evidence="1">Leaves</tissue>
    </source>
</reference>
<dbReference type="Gramene" id="mRNA:HanXRQr2_Chr09g0402581">
    <property type="protein sequence ID" value="mRNA:HanXRQr2_Chr09g0402581"/>
    <property type="gene ID" value="HanXRQr2_Chr09g0402581"/>
</dbReference>
<reference evidence="1" key="2">
    <citation type="submission" date="2020-06" db="EMBL/GenBank/DDBJ databases">
        <title>Helianthus annuus Genome sequencing and assembly Release 2.</title>
        <authorList>
            <person name="Gouzy J."/>
            <person name="Langlade N."/>
            <person name="Munos S."/>
        </authorList>
    </citation>
    <scope>NUCLEOTIDE SEQUENCE</scope>
    <source>
        <tissue evidence="1">Leaves</tissue>
    </source>
</reference>
<sequence length="44" mass="5289">MNTLHRYKLFSSEVHDAQDLGIAISQLISFEDSRLQRFRFNYKI</sequence>
<comment type="caution">
    <text evidence="1">The sequence shown here is derived from an EMBL/GenBank/DDBJ whole genome shotgun (WGS) entry which is preliminary data.</text>
</comment>
<evidence type="ECO:0000313" key="1">
    <source>
        <dbReference type="EMBL" id="KAF5792132.1"/>
    </source>
</evidence>
<name>A0A9K3I8H6_HELAN</name>
<proteinExistence type="predicted"/>
<organism evidence="1 2">
    <name type="scientific">Helianthus annuus</name>
    <name type="common">Common sunflower</name>
    <dbReference type="NCBI Taxonomy" id="4232"/>
    <lineage>
        <taxon>Eukaryota</taxon>
        <taxon>Viridiplantae</taxon>
        <taxon>Streptophyta</taxon>
        <taxon>Embryophyta</taxon>
        <taxon>Tracheophyta</taxon>
        <taxon>Spermatophyta</taxon>
        <taxon>Magnoliopsida</taxon>
        <taxon>eudicotyledons</taxon>
        <taxon>Gunneridae</taxon>
        <taxon>Pentapetalae</taxon>
        <taxon>asterids</taxon>
        <taxon>campanulids</taxon>
        <taxon>Asterales</taxon>
        <taxon>Asteraceae</taxon>
        <taxon>Asteroideae</taxon>
        <taxon>Heliantheae alliance</taxon>
        <taxon>Heliantheae</taxon>
        <taxon>Helianthus</taxon>
    </lineage>
</organism>
<dbReference type="EMBL" id="MNCJ02000324">
    <property type="protein sequence ID" value="KAF5792132.1"/>
    <property type="molecule type" value="Genomic_DNA"/>
</dbReference>
<dbReference type="Proteomes" id="UP000215914">
    <property type="component" value="Unassembled WGS sequence"/>
</dbReference>